<name>A0A154BNR1_ANASB</name>
<feature type="transmembrane region" description="Helical" evidence="8">
    <location>
        <begin position="72"/>
        <end position="92"/>
    </location>
</feature>
<dbReference type="GO" id="GO:0015209">
    <property type="term" value="F:cytosine transmembrane transporter activity"/>
    <property type="evidence" value="ECO:0007669"/>
    <property type="project" value="InterPro"/>
</dbReference>
<gene>
    <name evidence="9" type="ORF">AXX12_12630</name>
</gene>
<feature type="transmembrane region" description="Helical" evidence="8">
    <location>
        <begin position="216"/>
        <end position="237"/>
    </location>
</feature>
<keyword evidence="6 7" id="KW-0472">Membrane</keyword>
<feature type="transmembrane region" description="Helical" evidence="8">
    <location>
        <begin position="406"/>
        <end position="426"/>
    </location>
</feature>
<evidence type="ECO:0008006" key="11">
    <source>
        <dbReference type="Google" id="ProtNLM"/>
    </source>
</evidence>
<dbReference type="PIRSF" id="PIRSF002744">
    <property type="entry name" value="Pur-cyt_permease"/>
    <property type="match status" value="1"/>
</dbReference>
<evidence type="ECO:0000256" key="8">
    <source>
        <dbReference type="SAM" id="Phobius"/>
    </source>
</evidence>
<feature type="transmembrane region" description="Helical" evidence="8">
    <location>
        <begin position="178"/>
        <end position="196"/>
    </location>
</feature>
<feature type="transmembrane region" description="Helical" evidence="8">
    <location>
        <begin position="300"/>
        <end position="321"/>
    </location>
</feature>
<feature type="transmembrane region" description="Helical" evidence="8">
    <location>
        <begin position="333"/>
        <end position="353"/>
    </location>
</feature>
<dbReference type="AlphaFoldDB" id="A0A154BNR1"/>
<evidence type="ECO:0000256" key="6">
    <source>
        <dbReference type="ARBA" id="ARBA00023136"/>
    </source>
</evidence>
<dbReference type="InterPro" id="IPR026030">
    <property type="entry name" value="Pur-cyt_permease_Fcy2/21/22"/>
</dbReference>
<evidence type="ECO:0000256" key="7">
    <source>
        <dbReference type="PIRNR" id="PIRNR002744"/>
    </source>
</evidence>
<comment type="caution">
    <text evidence="9">The sequence shown here is derived from an EMBL/GenBank/DDBJ whole genome shotgun (WGS) entry which is preliminary data.</text>
</comment>
<keyword evidence="5 8" id="KW-1133">Transmembrane helix</keyword>
<dbReference type="RefSeq" id="WP_066244273.1">
    <property type="nucleotide sequence ID" value="NZ_LSGP01000023.1"/>
</dbReference>
<feature type="transmembrane region" description="Helical" evidence="8">
    <location>
        <begin position="432"/>
        <end position="453"/>
    </location>
</feature>
<feature type="transmembrane region" description="Helical" evidence="8">
    <location>
        <begin position="258"/>
        <end position="280"/>
    </location>
</feature>
<keyword evidence="3 7" id="KW-0813">Transport</keyword>
<evidence type="ECO:0000256" key="1">
    <source>
        <dbReference type="ARBA" id="ARBA00004141"/>
    </source>
</evidence>
<accession>A0A154BNR1</accession>
<feature type="transmembrane region" description="Helical" evidence="8">
    <location>
        <begin position="113"/>
        <end position="136"/>
    </location>
</feature>
<evidence type="ECO:0000256" key="2">
    <source>
        <dbReference type="ARBA" id="ARBA00008974"/>
    </source>
</evidence>
<feature type="transmembrane region" description="Helical" evidence="8">
    <location>
        <begin position="148"/>
        <end position="166"/>
    </location>
</feature>
<sequence length="473" mass="50767">MDKNNEQNFAPREFGAVESVPASARTLSFWDMVATWIGANANNGSWYVGGVVAGTAFAGSICVTMIANPIAYIIMALIGFMGFKVGTSTMALTRASFGVRGSYLPSLLNTTQFIGWTAVNTFIAAISVSFICKEWLGMPAFGEPGGNTTMLIGIAFMSILHLLSIATGHRSVKMVERIGVFLVLFLGVWETIVVLQNVSLEAIMNWQPPADKRMPFGSAMDVMAAFSLGWVPAIAEFTRYGKTKATATIAPMIGANLALFWFAFVGIIATIGMAITTGVYDPNYSDPSTIVSKLGLGSVALLVIIITSTTANAVNLMAAGISLTNITNKISPIISLWLVTVVAAALTVVPLYLSSFLHSFILFLDYIGMVFGPIFAILIVDYYFIRKGNYDPAALAECRGKYWYSNGLNKLALTVWVIGVITFLLLHKQPLFANSIGATYPVIVLTGIIYYVASKLQAAAHVGRAAKEDANAN</sequence>
<dbReference type="STRING" id="1794912.AXX12_12630"/>
<feature type="transmembrane region" description="Helical" evidence="8">
    <location>
        <begin position="359"/>
        <end position="385"/>
    </location>
</feature>
<comment type="subcellular location">
    <subcellularLocation>
        <location evidence="1">Membrane</location>
        <topology evidence="1">Multi-pass membrane protein</topology>
    </subcellularLocation>
</comment>
<evidence type="ECO:0000313" key="9">
    <source>
        <dbReference type="EMBL" id="KYZ75551.1"/>
    </source>
</evidence>
<dbReference type="OrthoDB" id="9787279at2"/>
<evidence type="ECO:0000313" key="10">
    <source>
        <dbReference type="Proteomes" id="UP000076268"/>
    </source>
</evidence>
<evidence type="ECO:0000256" key="4">
    <source>
        <dbReference type="ARBA" id="ARBA00022692"/>
    </source>
</evidence>
<keyword evidence="4 8" id="KW-0812">Transmembrane</keyword>
<reference evidence="9 10" key="1">
    <citation type="submission" date="2016-02" db="EMBL/GenBank/DDBJ databases">
        <title>Anaerosporomusa subterraneum gen. nov., sp. nov., a spore-forming obligate anaerobe isolated from saprolite.</title>
        <authorList>
            <person name="Choi J.K."/>
            <person name="Shah M."/>
            <person name="Yee N."/>
        </authorList>
    </citation>
    <scope>NUCLEOTIDE SEQUENCE [LARGE SCALE GENOMIC DNA]</scope>
    <source>
        <strain evidence="9 10">RU4</strain>
    </source>
</reference>
<proteinExistence type="inferred from homology"/>
<dbReference type="PANTHER" id="PTHR30569">
    <property type="entry name" value="CYTOSINE TRANSPORTER CODB"/>
    <property type="match status" value="1"/>
</dbReference>
<comment type="similarity">
    <text evidence="2 7">Belongs to the purine-cytosine permease (2.A.39) family.</text>
</comment>
<protein>
    <recommendedName>
        <fullName evidence="11">Cytosine permease</fullName>
    </recommendedName>
</protein>
<dbReference type="CDD" id="cd11484">
    <property type="entry name" value="SLC-NCS1sbd_CobB-like"/>
    <property type="match status" value="1"/>
</dbReference>
<feature type="transmembrane region" description="Helical" evidence="8">
    <location>
        <begin position="46"/>
        <end position="66"/>
    </location>
</feature>
<dbReference type="InterPro" id="IPR001248">
    <property type="entry name" value="Pur-cyt_permease"/>
</dbReference>
<keyword evidence="10" id="KW-1185">Reference proteome</keyword>
<dbReference type="Pfam" id="PF02133">
    <property type="entry name" value="Transp_cyt_pur"/>
    <property type="match status" value="1"/>
</dbReference>
<evidence type="ECO:0000256" key="3">
    <source>
        <dbReference type="ARBA" id="ARBA00022448"/>
    </source>
</evidence>
<evidence type="ECO:0000256" key="5">
    <source>
        <dbReference type="ARBA" id="ARBA00022989"/>
    </source>
</evidence>
<dbReference type="PANTHER" id="PTHR30569:SF0">
    <property type="entry name" value="CYTOSINE PERMEASE"/>
    <property type="match status" value="1"/>
</dbReference>
<dbReference type="Gene3D" id="1.10.4160.10">
    <property type="entry name" value="Hydantoin permease"/>
    <property type="match status" value="1"/>
</dbReference>
<dbReference type="InterPro" id="IPR030191">
    <property type="entry name" value="CodB"/>
</dbReference>
<dbReference type="GO" id="GO:0005886">
    <property type="term" value="C:plasma membrane"/>
    <property type="evidence" value="ECO:0007669"/>
    <property type="project" value="TreeGrafter"/>
</dbReference>
<organism evidence="9 10">
    <name type="scientific">Anaerosporomusa subterranea</name>
    <dbReference type="NCBI Taxonomy" id="1794912"/>
    <lineage>
        <taxon>Bacteria</taxon>
        <taxon>Bacillati</taxon>
        <taxon>Bacillota</taxon>
        <taxon>Negativicutes</taxon>
        <taxon>Acetonemataceae</taxon>
        <taxon>Anaerosporomusa</taxon>
    </lineage>
</organism>
<dbReference type="Proteomes" id="UP000076268">
    <property type="component" value="Unassembled WGS sequence"/>
</dbReference>
<dbReference type="EMBL" id="LSGP01000023">
    <property type="protein sequence ID" value="KYZ75551.1"/>
    <property type="molecule type" value="Genomic_DNA"/>
</dbReference>